<dbReference type="EMBL" id="CALSDN010000001">
    <property type="protein sequence ID" value="CAH6718872.1"/>
    <property type="molecule type" value="Genomic_DNA"/>
</dbReference>
<reference evidence="1" key="1">
    <citation type="submission" date="2022-06" db="EMBL/GenBank/DDBJ databases">
        <authorList>
            <person name="Legras J.-L."/>
            <person name="Devillers H."/>
            <person name="Grondin C."/>
        </authorList>
    </citation>
    <scope>NUCLEOTIDE SEQUENCE</scope>
    <source>
        <strain evidence="1">CLIB 1444</strain>
    </source>
</reference>
<comment type="caution">
    <text evidence="1">The sequence shown here is derived from an EMBL/GenBank/DDBJ whole genome shotgun (WGS) entry which is preliminary data.</text>
</comment>
<proteinExistence type="predicted"/>
<dbReference type="Proteomes" id="UP001152531">
    <property type="component" value="Unassembled WGS sequence"/>
</dbReference>
<keyword evidence="2" id="KW-1185">Reference proteome</keyword>
<accession>A0ACA9Y1P3</accession>
<gene>
    <name evidence="1" type="ORF">CLIB1444_01S16380</name>
</gene>
<evidence type="ECO:0000313" key="1">
    <source>
        <dbReference type="EMBL" id="CAH6718872.1"/>
    </source>
</evidence>
<organism evidence="1 2">
    <name type="scientific">[Candida] jaroonii</name>
    <dbReference type="NCBI Taxonomy" id="467808"/>
    <lineage>
        <taxon>Eukaryota</taxon>
        <taxon>Fungi</taxon>
        <taxon>Dikarya</taxon>
        <taxon>Ascomycota</taxon>
        <taxon>Saccharomycotina</taxon>
        <taxon>Pichiomycetes</taxon>
        <taxon>Debaryomycetaceae</taxon>
        <taxon>Yamadazyma</taxon>
    </lineage>
</organism>
<name>A0ACA9Y1P3_9ASCO</name>
<sequence length="97" mass="11680">MRDTDLKRESDLKRRFFETSLVGFLKGTVAGIITGTFLNFRYTHLNNLRFFPHKFSYILIWGCSGIFYNLEIERKNIRNELIVEEEIKRNLYLRGER</sequence>
<protein>
    <submittedName>
        <fullName evidence="1">Uncharacterized protein</fullName>
    </submittedName>
</protein>
<evidence type="ECO:0000313" key="2">
    <source>
        <dbReference type="Proteomes" id="UP001152531"/>
    </source>
</evidence>